<feature type="transmembrane region" description="Helical" evidence="1">
    <location>
        <begin position="92"/>
        <end position="111"/>
    </location>
</feature>
<evidence type="ECO:0000256" key="1">
    <source>
        <dbReference type="SAM" id="Phobius"/>
    </source>
</evidence>
<gene>
    <name evidence="2" type="ORF">WG929_12500</name>
</gene>
<dbReference type="EMBL" id="JBBKTX010000014">
    <property type="protein sequence ID" value="MFK4753235.1"/>
    <property type="molecule type" value="Genomic_DNA"/>
</dbReference>
<sequence length="115" mass="13108">MAKLLFRLNNVPDEEADAVRALLEQHAIHCYETHAGRWGISVAAIWLVDADDYDRARSLIDAVQQDLLDQNREASQPVPSLRHRFRERPIDFILVAAGIGIIVMLTVWPFVTVFE</sequence>
<organism evidence="2 3">
    <name type="scientific">Oceanobacter antarcticus</name>
    <dbReference type="NCBI Taxonomy" id="3133425"/>
    <lineage>
        <taxon>Bacteria</taxon>
        <taxon>Pseudomonadati</taxon>
        <taxon>Pseudomonadota</taxon>
        <taxon>Gammaproteobacteria</taxon>
        <taxon>Oceanospirillales</taxon>
        <taxon>Oceanospirillaceae</taxon>
        <taxon>Oceanobacter</taxon>
    </lineage>
</organism>
<comment type="caution">
    <text evidence="2">The sequence shown here is derived from an EMBL/GenBank/DDBJ whole genome shotgun (WGS) entry which is preliminary data.</text>
</comment>
<dbReference type="RefSeq" id="WP_416206300.1">
    <property type="nucleotide sequence ID" value="NZ_JBBKTX010000014.1"/>
</dbReference>
<dbReference type="Proteomes" id="UP001620597">
    <property type="component" value="Unassembled WGS sequence"/>
</dbReference>
<evidence type="ECO:0000313" key="3">
    <source>
        <dbReference type="Proteomes" id="UP001620597"/>
    </source>
</evidence>
<protein>
    <submittedName>
        <fullName evidence="2">DUF6164 family protein</fullName>
    </submittedName>
</protein>
<keyword evidence="1" id="KW-0812">Transmembrane</keyword>
<accession>A0ABW8NKR5</accession>
<name>A0ABW8NKR5_9GAMM</name>
<proteinExistence type="predicted"/>
<dbReference type="Pfam" id="PF19661">
    <property type="entry name" value="DUF6164"/>
    <property type="match status" value="1"/>
</dbReference>
<dbReference type="InterPro" id="IPR046162">
    <property type="entry name" value="DUF6164"/>
</dbReference>
<evidence type="ECO:0000313" key="2">
    <source>
        <dbReference type="EMBL" id="MFK4753235.1"/>
    </source>
</evidence>
<reference evidence="2 3" key="1">
    <citation type="submission" date="2024-03" db="EMBL/GenBank/DDBJ databases">
        <title>High-quality draft genome sequence of Oceanobacter sp. wDCs-4.</title>
        <authorList>
            <person name="Dong C."/>
        </authorList>
    </citation>
    <scope>NUCLEOTIDE SEQUENCE [LARGE SCALE GENOMIC DNA]</scope>
    <source>
        <strain evidence="3">wDCs-4</strain>
    </source>
</reference>
<keyword evidence="3" id="KW-1185">Reference proteome</keyword>
<keyword evidence="1" id="KW-1133">Transmembrane helix</keyword>
<keyword evidence="1" id="KW-0472">Membrane</keyword>